<dbReference type="CDD" id="cd00085">
    <property type="entry name" value="HNHc"/>
    <property type="match status" value="1"/>
</dbReference>
<dbReference type="InterPro" id="IPR003615">
    <property type="entry name" value="HNH_nuc"/>
</dbReference>
<accession>A0A3B0QPD1</accession>
<proteinExistence type="predicted"/>
<dbReference type="AlphaFoldDB" id="A0A3B0QPD1"/>
<dbReference type="Gene3D" id="1.10.30.50">
    <property type="match status" value="1"/>
</dbReference>
<organism evidence="2">
    <name type="scientific">hydrothermal vent metagenome</name>
    <dbReference type="NCBI Taxonomy" id="652676"/>
    <lineage>
        <taxon>unclassified sequences</taxon>
        <taxon>metagenomes</taxon>
        <taxon>ecological metagenomes</taxon>
    </lineage>
</organism>
<gene>
    <name evidence="2" type="ORF">MNBD_DELTA01-2077</name>
</gene>
<dbReference type="PANTHER" id="PTHR33877:SF2">
    <property type="entry name" value="OS07G0170200 PROTEIN"/>
    <property type="match status" value="1"/>
</dbReference>
<dbReference type="PANTHER" id="PTHR33877">
    <property type="entry name" value="SLL1193 PROTEIN"/>
    <property type="match status" value="1"/>
</dbReference>
<reference evidence="2" key="1">
    <citation type="submission" date="2018-06" db="EMBL/GenBank/DDBJ databases">
        <authorList>
            <person name="Zhirakovskaya E."/>
        </authorList>
    </citation>
    <scope>NUCLEOTIDE SEQUENCE</scope>
</reference>
<dbReference type="InterPro" id="IPR013087">
    <property type="entry name" value="Znf_C2H2_type"/>
</dbReference>
<dbReference type="InterPro" id="IPR002711">
    <property type="entry name" value="HNH"/>
</dbReference>
<sequence>MAKSKYKIHSKIKLTLGYDSEISDDEFLENWKERSTHVCKPCWELKYCPYGPFVEQSPLLPITRGEAIKHNQKIKHFLESGCYGLALSLDAEEKELYSEVIAAAKKDPSVLAKKVGMNLYMEELSEIAEKEGKDIFEYLQPPMSDFERYKVPFPFKEDKEEIKITDKLKIAIEEEINRMEQAVSTGIDDQREPLDASRRKLFKKEVSDFNPNDCPETIPDMITDMQCNKFAHICPVVFVGESITETTEERRRGRYISFTTKVRVVRRDNYTCQICGKHLKDHEVEFDHIIAHAKGGSSEEHNIRLTCFDCNREKSDRVEI</sequence>
<dbReference type="InterPro" id="IPR052892">
    <property type="entry name" value="NA-targeting_endonuclease"/>
</dbReference>
<dbReference type="Pfam" id="PF01844">
    <property type="entry name" value="HNH"/>
    <property type="match status" value="1"/>
</dbReference>
<evidence type="ECO:0000259" key="1">
    <source>
        <dbReference type="PROSITE" id="PS00028"/>
    </source>
</evidence>
<name>A0A3B0QPD1_9ZZZZ</name>
<dbReference type="EMBL" id="UOEA01000043">
    <property type="protein sequence ID" value="VAV83554.1"/>
    <property type="molecule type" value="Genomic_DNA"/>
</dbReference>
<dbReference type="PROSITE" id="PS00028">
    <property type="entry name" value="ZINC_FINGER_C2H2_1"/>
    <property type="match status" value="1"/>
</dbReference>
<evidence type="ECO:0000313" key="2">
    <source>
        <dbReference type="EMBL" id="VAV83554.1"/>
    </source>
</evidence>
<dbReference type="SMART" id="SM00507">
    <property type="entry name" value="HNHc"/>
    <property type="match status" value="1"/>
</dbReference>
<protein>
    <recommendedName>
        <fullName evidence="1">C2H2-type domain-containing protein</fullName>
    </recommendedName>
</protein>
<feature type="domain" description="C2H2-type" evidence="1">
    <location>
        <begin position="272"/>
        <end position="292"/>
    </location>
</feature>